<accession>A0A0L6V3B6</accession>
<organism evidence="2 3">
    <name type="scientific">Puccinia sorghi</name>
    <dbReference type="NCBI Taxonomy" id="27349"/>
    <lineage>
        <taxon>Eukaryota</taxon>
        <taxon>Fungi</taxon>
        <taxon>Dikarya</taxon>
        <taxon>Basidiomycota</taxon>
        <taxon>Pucciniomycotina</taxon>
        <taxon>Pucciniomycetes</taxon>
        <taxon>Pucciniales</taxon>
        <taxon>Pucciniaceae</taxon>
        <taxon>Puccinia</taxon>
    </lineage>
</organism>
<reference evidence="2 3" key="1">
    <citation type="submission" date="2015-08" db="EMBL/GenBank/DDBJ databases">
        <title>Next Generation Sequencing and Analysis of the Genome of Puccinia sorghi L Schw, the Causal Agent of Maize Common Rust.</title>
        <authorList>
            <person name="Rochi L."/>
            <person name="Burguener G."/>
            <person name="Darino M."/>
            <person name="Turjanski A."/>
            <person name="Kreff E."/>
            <person name="Dieguez M.J."/>
            <person name="Sacco F."/>
        </authorList>
    </citation>
    <scope>NUCLEOTIDE SEQUENCE [LARGE SCALE GENOMIC DNA]</scope>
    <source>
        <strain evidence="2 3">RO10H11247</strain>
    </source>
</reference>
<dbReference type="Proteomes" id="UP000037035">
    <property type="component" value="Unassembled WGS sequence"/>
</dbReference>
<evidence type="ECO:0000256" key="1">
    <source>
        <dbReference type="SAM" id="Phobius"/>
    </source>
</evidence>
<dbReference type="VEuPathDB" id="FungiDB:VP01_2901g1"/>
<feature type="transmembrane region" description="Helical" evidence="1">
    <location>
        <begin position="6"/>
        <end position="31"/>
    </location>
</feature>
<evidence type="ECO:0000313" key="2">
    <source>
        <dbReference type="EMBL" id="KNZ54605.1"/>
    </source>
</evidence>
<dbReference type="OrthoDB" id="10607726at2759"/>
<name>A0A0L6V3B6_9BASI</name>
<proteinExistence type="predicted"/>
<keyword evidence="1" id="KW-0812">Transmembrane</keyword>
<dbReference type="EMBL" id="LAVV01007837">
    <property type="protein sequence ID" value="KNZ54605.1"/>
    <property type="molecule type" value="Genomic_DNA"/>
</dbReference>
<evidence type="ECO:0000313" key="3">
    <source>
        <dbReference type="Proteomes" id="UP000037035"/>
    </source>
</evidence>
<protein>
    <submittedName>
        <fullName evidence="2">Uncharacterized protein</fullName>
    </submittedName>
</protein>
<keyword evidence="1" id="KW-1133">Transmembrane helix</keyword>
<comment type="caution">
    <text evidence="2">The sequence shown here is derived from an EMBL/GenBank/DDBJ whole genome shotgun (WGS) entry which is preliminary data.</text>
</comment>
<sequence length="93" mass="10063">MCNACVPALTLVIAAIPIQLAGLLSLSIWFITPVWALAQVPLGAAPPGLGFVPRGLDWLGQEACNLQVLAYDPHTDNRLYHYHYLFASSPFGD</sequence>
<dbReference type="AlphaFoldDB" id="A0A0L6V3B6"/>
<gene>
    <name evidence="2" type="ORF">VP01_2901g1</name>
</gene>
<keyword evidence="1" id="KW-0472">Membrane</keyword>
<keyword evidence="3" id="KW-1185">Reference proteome</keyword>